<gene>
    <name evidence="1" type="primary">72</name>
    <name evidence="1" type="ORF">SEA_DYOEDAFOS_72</name>
</gene>
<keyword evidence="2" id="KW-1185">Reference proteome</keyword>
<dbReference type="GeneID" id="63210013"/>
<dbReference type="EMBL" id="MN234187">
    <property type="protein sequence ID" value="QFG10300.1"/>
    <property type="molecule type" value="Genomic_DNA"/>
</dbReference>
<reference evidence="1 2" key="1">
    <citation type="submission" date="2019-07" db="EMBL/GenBank/DDBJ databases">
        <authorList>
            <person name="Stoner T.H."/>
            <person name="Garlena R.A."/>
            <person name="Russell D.A."/>
            <person name="Pope W.H."/>
            <person name="Jacobs-Sera D."/>
            <person name="Hatfull G.F."/>
        </authorList>
    </citation>
    <scope>NUCLEOTIDE SEQUENCE [LARGE SCALE GENOMIC DNA]</scope>
</reference>
<proteinExistence type="predicted"/>
<evidence type="ECO:0000313" key="1">
    <source>
        <dbReference type="EMBL" id="QFG10300.1"/>
    </source>
</evidence>
<dbReference type="RefSeq" id="YP_010013420.1">
    <property type="nucleotide sequence ID" value="NC_053511.1"/>
</dbReference>
<dbReference type="KEGG" id="vg:63210013"/>
<evidence type="ECO:0000313" key="2">
    <source>
        <dbReference type="Proteomes" id="UP000327317"/>
    </source>
</evidence>
<protein>
    <submittedName>
        <fullName evidence="1">Uncharacterized protein</fullName>
    </submittedName>
</protein>
<name>A0A5J6THP6_9CAUD</name>
<accession>A0A5J6THP6</accession>
<sequence>MTSGIAYPRRDDAVRYEKFDGTLESAQRIANLTGLVLHIKVAPNRSFLPGDVLSLAEINVNADRLRLGDYVVKSRTGQGVIVPADDFHDKYSKDGN</sequence>
<dbReference type="Proteomes" id="UP000327317">
    <property type="component" value="Segment"/>
</dbReference>
<organism evidence="1 2">
    <name type="scientific">Mycobacterium phage DyoEdafos</name>
    <dbReference type="NCBI Taxonomy" id="2599860"/>
    <lineage>
        <taxon>Viruses</taxon>
        <taxon>Duplodnaviria</taxon>
        <taxon>Heunggongvirae</taxon>
        <taxon>Uroviricota</taxon>
        <taxon>Caudoviricetes</taxon>
        <taxon>Vilmaviridae</taxon>
        <taxon>Lclasvirinae</taxon>
        <taxon>Bromdenvirus</taxon>
        <taxon>Bromdenvirus dyoedafos</taxon>
    </lineage>
</organism>